<dbReference type="GO" id="GO:0003677">
    <property type="term" value="F:DNA binding"/>
    <property type="evidence" value="ECO:0007669"/>
    <property type="project" value="InterPro"/>
</dbReference>
<reference evidence="2 3" key="1">
    <citation type="submission" date="2019-08" db="EMBL/GenBank/DDBJ databases">
        <title>In-depth cultivation of the pig gut microbiome towards novel bacterial diversity and tailored functional studies.</title>
        <authorList>
            <person name="Wylensek D."/>
            <person name="Hitch T.C.A."/>
            <person name="Clavel T."/>
        </authorList>
    </citation>
    <scope>NUCLEOTIDE SEQUENCE [LARGE SCALE GENOMIC DNA]</scope>
    <source>
        <strain evidence="2 3">WCA-693-APC-5D-A</strain>
    </source>
</reference>
<feature type="domain" description="HTH cro/C1-type" evidence="1">
    <location>
        <begin position="33"/>
        <end position="64"/>
    </location>
</feature>
<dbReference type="InterPro" id="IPR010982">
    <property type="entry name" value="Lambda_DNA-bd_dom_sf"/>
</dbReference>
<dbReference type="EMBL" id="VUNR01000028">
    <property type="protein sequence ID" value="MSU09613.1"/>
    <property type="molecule type" value="Genomic_DNA"/>
</dbReference>
<dbReference type="SUPFAM" id="SSF47413">
    <property type="entry name" value="lambda repressor-like DNA-binding domains"/>
    <property type="match status" value="1"/>
</dbReference>
<sequence>MTRFRELRLQKGYTQEAFRKIYNERYNRNYTSAAISMIEHGKRMPELGALIDFADFYDVSLDYLLGRDMAGNQDRQIYRQLRDIMERLHSIKVDEGKSELPVVKEDIEMLGCLLQQSAVLAKRVELEDNAWYRF</sequence>
<dbReference type="Proteomes" id="UP000433181">
    <property type="component" value="Unassembled WGS sequence"/>
</dbReference>
<dbReference type="CDD" id="cd00093">
    <property type="entry name" value="HTH_XRE"/>
    <property type="match status" value="1"/>
</dbReference>
<dbReference type="SMART" id="SM00530">
    <property type="entry name" value="HTH_XRE"/>
    <property type="match status" value="1"/>
</dbReference>
<dbReference type="Pfam" id="PF01381">
    <property type="entry name" value="HTH_3"/>
    <property type="match status" value="1"/>
</dbReference>
<dbReference type="GeneID" id="96779563"/>
<protein>
    <submittedName>
        <fullName evidence="2">Helix-turn-helix transcriptional regulator</fullName>
    </submittedName>
</protein>
<proteinExistence type="predicted"/>
<dbReference type="RefSeq" id="WP_154407782.1">
    <property type="nucleotide sequence ID" value="NZ_VUNR01000028.1"/>
</dbReference>
<dbReference type="Gene3D" id="1.10.260.40">
    <property type="entry name" value="lambda repressor-like DNA-binding domains"/>
    <property type="match status" value="1"/>
</dbReference>
<dbReference type="PROSITE" id="PS50943">
    <property type="entry name" value="HTH_CROC1"/>
    <property type="match status" value="1"/>
</dbReference>
<keyword evidence="3" id="KW-1185">Reference proteome</keyword>
<dbReference type="InterPro" id="IPR001387">
    <property type="entry name" value="Cro/C1-type_HTH"/>
</dbReference>
<name>A0A6I2UDJ7_9FIRM</name>
<evidence type="ECO:0000259" key="1">
    <source>
        <dbReference type="PROSITE" id="PS50943"/>
    </source>
</evidence>
<organism evidence="2 3">
    <name type="scientific">Anaerovibrio slackiae</name>
    <dbReference type="NCBI Taxonomy" id="2652309"/>
    <lineage>
        <taxon>Bacteria</taxon>
        <taxon>Bacillati</taxon>
        <taxon>Bacillota</taxon>
        <taxon>Negativicutes</taxon>
        <taxon>Selenomonadales</taxon>
        <taxon>Selenomonadaceae</taxon>
        <taxon>Anaerovibrio</taxon>
    </lineage>
</organism>
<evidence type="ECO:0000313" key="3">
    <source>
        <dbReference type="Proteomes" id="UP000433181"/>
    </source>
</evidence>
<dbReference type="AlphaFoldDB" id="A0A6I2UDJ7"/>
<accession>A0A6I2UDJ7</accession>
<comment type="caution">
    <text evidence="2">The sequence shown here is derived from an EMBL/GenBank/DDBJ whole genome shotgun (WGS) entry which is preliminary data.</text>
</comment>
<gene>
    <name evidence="2" type="ORF">FYJ84_11545</name>
</gene>
<evidence type="ECO:0000313" key="2">
    <source>
        <dbReference type="EMBL" id="MSU09613.1"/>
    </source>
</evidence>